<dbReference type="InterPro" id="IPR002629">
    <property type="entry name" value="Met_Synth_C/arc"/>
</dbReference>
<dbReference type="GO" id="GO:0032259">
    <property type="term" value="P:methylation"/>
    <property type="evidence" value="ECO:0007669"/>
    <property type="project" value="UniProtKB-KW"/>
</dbReference>
<dbReference type="Gene3D" id="3.20.20.210">
    <property type="match status" value="1"/>
</dbReference>
<keyword evidence="2" id="KW-0479">Metal-binding</keyword>
<comment type="cofactor">
    <cofactor evidence="1">
        <name>Zn(2+)</name>
        <dbReference type="ChEBI" id="CHEBI:29105"/>
    </cofactor>
</comment>
<comment type="caution">
    <text evidence="5">The sequence shown here is derived from an EMBL/GenBank/DDBJ whole genome shotgun (WGS) entry which is preliminary data.</text>
</comment>
<reference evidence="5 6" key="1">
    <citation type="submission" date="2019-07" db="EMBL/GenBank/DDBJ databases">
        <title>Active sludge and wastewater microbial communities from Klosterneuburg, Austria.</title>
        <authorList>
            <person name="Wagner M."/>
        </authorList>
    </citation>
    <scope>NUCLEOTIDE SEQUENCE [LARGE SCALE GENOMIC DNA]</scope>
    <source>
        <strain evidence="5 6">Nm2</strain>
    </source>
</reference>
<evidence type="ECO:0000256" key="3">
    <source>
        <dbReference type="ARBA" id="ARBA00022833"/>
    </source>
</evidence>
<dbReference type="Proteomes" id="UP000324176">
    <property type="component" value="Unassembled WGS sequence"/>
</dbReference>
<accession>A0A5D3YDF7</accession>
<dbReference type="InterPro" id="IPR038071">
    <property type="entry name" value="UROD/MetE-like_sf"/>
</dbReference>
<feature type="domain" description="Cobalamin-independent methionine synthase MetE C-terminal/archaeal" evidence="4">
    <location>
        <begin position="1"/>
        <end position="74"/>
    </location>
</feature>
<name>A0A5D3YDF7_9PROT</name>
<gene>
    <name evidence="5" type="ORF">BCL69_10537</name>
</gene>
<organism evidence="5 6">
    <name type="scientific">Nitrosomonas communis</name>
    <dbReference type="NCBI Taxonomy" id="44574"/>
    <lineage>
        <taxon>Bacteria</taxon>
        <taxon>Pseudomonadati</taxon>
        <taxon>Pseudomonadota</taxon>
        <taxon>Betaproteobacteria</taxon>
        <taxon>Nitrosomonadales</taxon>
        <taxon>Nitrosomonadaceae</taxon>
        <taxon>Nitrosomonas</taxon>
    </lineage>
</organism>
<sequence>MCYSEFNDILPAIAEMDADVMTIETSRSHMELLDAFVQFAYPNEIGQGVYDIHSPRIPDTNEMLTILKKALRHIPP</sequence>
<dbReference type="Pfam" id="PF01717">
    <property type="entry name" value="Meth_synt_2"/>
    <property type="match status" value="1"/>
</dbReference>
<dbReference type="EMBL" id="VNHT01000053">
    <property type="protein sequence ID" value="TYP81124.1"/>
    <property type="molecule type" value="Genomic_DNA"/>
</dbReference>
<evidence type="ECO:0000313" key="6">
    <source>
        <dbReference type="Proteomes" id="UP000324176"/>
    </source>
</evidence>
<dbReference type="SUPFAM" id="SSF51726">
    <property type="entry name" value="UROD/MetE-like"/>
    <property type="match status" value="1"/>
</dbReference>
<evidence type="ECO:0000256" key="2">
    <source>
        <dbReference type="ARBA" id="ARBA00022723"/>
    </source>
</evidence>
<keyword evidence="5" id="KW-0808">Transferase</keyword>
<dbReference type="GO" id="GO:0008270">
    <property type="term" value="F:zinc ion binding"/>
    <property type="evidence" value="ECO:0007669"/>
    <property type="project" value="InterPro"/>
</dbReference>
<keyword evidence="5" id="KW-0489">Methyltransferase</keyword>
<dbReference type="GO" id="GO:0003871">
    <property type="term" value="F:5-methyltetrahydropteroyltriglutamate-homocysteine S-methyltransferase activity"/>
    <property type="evidence" value="ECO:0007669"/>
    <property type="project" value="InterPro"/>
</dbReference>
<dbReference type="GO" id="GO:0009086">
    <property type="term" value="P:methionine biosynthetic process"/>
    <property type="evidence" value="ECO:0007669"/>
    <property type="project" value="InterPro"/>
</dbReference>
<protein>
    <submittedName>
        <fullName evidence="5">5-methyltetrahydropteroyltriglutamate--homocysteine methyltransferase</fullName>
    </submittedName>
</protein>
<evidence type="ECO:0000259" key="4">
    <source>
        <dbReference type="Pfam" id="PF01717"/>
    </source>
</evidence>
<evidence type="ECO:0000313" key="5">
    <source>
        <dbReference type="EMBL" id="TYP81124.1"/>
    </source>
</evidence>
<evidence type="ECO:0000256" key="1">
    <source>
        <dbReference type="ARBA" id="ARBA00001947"/>
    </source>
</evidence>
<proteinExistence type="predicted"/>
<keyword evidence="3" id="KW-0862">Zinc</keyword>
<dbReference type="PANTHER" id="PTHR30519">
    <property type="entry name" value="5-METHYLTETRAHYDROPTEROYLTRIGLUTAMATE--HOMOCYSTEINE METHYLTRANSFERASE"/>
    <property type="match status" value="1"/>
</dbReference>
<dbReference type="AlphaFoldDB" id="A0A5D3YDF7"/>